<sequence>MPPPSDDESLWASAPWTATQPLNNAQRPIIPGLQKHVPYVPGSTTLQTLTIYIPGTQPPPLPTPSPTPSDSTWILFIHGGAWRDPLVDASAFHPAATSLLLKNNNHNGNPIAGLVSINYRLSSHPNHPSSNPAHAAHHPDHIHDVLGAISFLQRARVATGRYVLAGHSCGATLAFQAVMDPTRWGLSGEMQIRKPQVVVGLNGLYDLAGFIKTPPVGYEGLREAYEEFTRGAFGDGEETWRAVCPATAREWVGEWVGEWEGERRKAVLVQSGEDGLVPRGQLEGMRGVLEREGVDVVEMEAGGGHDEMWERGEGRMAEVLWEVVLGTE</sequence>
<dbReference type="EMBL" id="JAULSU010000006">
    <property type="protein sequence ID" value="KAK0613610.1"/>
    <property type="molecule type" value="Genomic_DNA"/>
</dbReference>
<comment type="function">
    <text evidence="3">Catalyzes the hydrolysis of N-formyl-L-kynurenine to L-kynurenine, the second step in the kynurenine pathway of tryptophan degradation. Kynurenine may be further oxidized to nicotinic acid, NAD(H) and NADP(H). Required for elimination of toxic metabolites.</text>
</comment>
<dbReference type="SUPFAM" id="SSF53474">
    <property type="entry name" value="alpha/beta-Hydrolases"/>
    <property type="match status" value="1"/>
</dbReference>
<keyword evidence="1 3" id="KW-0378">Hydrolase</keyword>
<reference evidence="5" key="1">
    <citation type="submission" date="2023-06" db="EMBL/GenBank/DDBJ databases">
        <title>Genome-scale phylogeny and comparative genomics of the fungal order Sordariales.</title>
        <authorList>
            <consortium name="Lawrence Berkeley National Laboratory"/>
            <person name="Hensen N."/>
            <person name="Bonometti L."/>
            <person name="Westerberg I."/>
            <person name="Brannstrom I.O."/>
            <person name="Guillou S."/>
            <person name="Cros-Aarteil S."/>
            <person name="Calhoun S."/>
            <person name="Haridas S."/>
            <person name="Kuo A."/>
            <person name="Mondo S."/>
            <person name="Pangilinan J."/>
            <person name="Riley R."/>
            <person name="Labutti K."/>
            <person name="Andreopoulos B."/>
            <person name="Lipzen A."/>
            <person name="Chen C."/>
            <person name="Yanf M."/>
            <person name="Daum C."/>
            <person name="Ng V."/>
            <person name="Clum A."/>
            <person name="Steindorff A."/>
            <person name="Ohm R."/>
            <person name="Martin F."/>
            <person name="Silar P."/>
            <person name="Natvig D."/>
            <person name="Lalanne C."/>
            <person name="Gautier V."/>
            <person name="Ament-Velasquez S.L."/>
            <person name="Kruys A."/>
            <person name="Hutchinson M.I."/>
            <person name="Powell A.J."/>
            <person name="Barry K."/>
            <person name="Miller A.N."/>
            <person name="Grigoriev I.V."/>
            <person name="Debuchy R."/>
            <person name="Gladieux P."/>
            <person name="Thoren M.H."/>
            <person name="Johannesson H."/>
        </authorList>
    </citation>
    <scope>NUCLEOTIDE SEQUENCE</scope>
    <source>
        <strain evidence="5">CBS 606.72</strain>
    </source>
</reference>
<dbReference type="InterPro" id="IPR050300">
    <property type="entry name" value="GDXG_lipolytic_enzyme"/>
</dbReference>
<feature type="domain" description="AB hydrolase-1" evidence="4">
    <location>
        <begin position="74"/>
        <end position="314"/>
    </location>
</feature>
<evidence type="ECO:0000256" key="2">
    <source>
        <dbReference type="ARBA" id="ARBA00023079"/>
    </source>
</evidence>
<comment type="similarity">
    <text evidence="3">Belongs to the kynurenine formamidase family.</text>
</comment>
<keyword evidence="6" id="KW-1185">Reference proteome</keyword>
<dbReference type="Proteomes" id="UP001175000">
    <property type="component" value="Unassembled WGS sequence"/>
</dbReference>
<feature type="active site" evidence="3">
    <location>
        <position position="274"/>
    </location>
</feature>
<comment type="domain">
    <text evidence="3">The main chain amide nitrogen atoms of the second glycine and its adjacent residue in the HGGXW motif define the oxyanion hole, and stabilize the oxyanion that forms during the nucleophilic attack by the catalytic serine during substrate cleavage.</text>
</comment>
<evidence type="ECO:0000313" key="5">
    <source>
        <dbReference type="EMBL" id="KAK0613610.1"/>
    </source>
</evidence>
<evidence type="ECO:0000259" key="4">
    <source>
        <dbReference type="Pfam" id="PF12697"/>
    </source>
</evidence>
<dbReference type="PANTHER" id="PTHR48081">
    <property type="entry name" value="AB HYDROLASE SUPERFAMILY PROTEIN C4A8.06C"/>
    <property type="match status" value="1"/>
</dbReference>
<comment type="catalytic activity">
    <reaction evidence="3">
        <text>N-formyl-L-kynurenine + H2O = L-kynurenine + formate + H(+)</text>
        <dbReference type="Rhea" id="RHEA:13009"/>
        <dbReference type="ChEBI" id="CHEBI:15377"/>
        <dbReference type="ChEBI" id="CHEBI:15378"/>
        <dbReference type="ChEBI" id="CHEBI:15740"/>
        <dbReference type="ChEBI" id="CHEBI:57959"/>
        <dbReference type="ChEBI" id="CHEBI:58629"/>
        <dbReference type="EC" id="3.5.1.9"/>
    </reaction>
</comment>
<dbReference type="EC" id="3.5.1.9" evidence="3"/>
<protein>
    <recommendedName>
        <fullName evidence="3">Kynurenine formamidase</fullName>
        <shortName evidence="3">KFA</shortName>
        <shortName evidence="3">KFase</shortName>
        <ecNumber evidence="3">3.5.1.9</ecNumber>
    </recommendedName>
    <alternativeName>
        <fullName evidence="3">Arylformamidase</fullName>
    </alternativeName>
    <alternativeName>
        <fullName evidence="3">N-formylkynurenine formamidase</fullName>
        <shortName evidence="3">FKF</shortName>
    </alternativeName>
</protein>
<dbReference type="Gene3D" id="3.40.50.1820">
    <property type="entry name" value="alpha/beta hydrolase"/>
    <property type="match status" value="1"/>
</dbReference>
<accession>A0AA40BTZ9</accession>
<dbReference type="GO" id="GO:0034354">
    <property type="term" value="P:'de novo' NAD+ biosynthetic process from L-tryptophan"/>
    <property type="evidence" value="ECO:0007669"/>
    <property type="project" value="UniProtKB-UniRule"/>
</dbReference>
<comment type="subunit">
    <text evidence="3">Homodimer.</text>
</comment>
<dbReference type="InterPro" id="IPR029058">
    <property type="entry name" value="AB_hydrolase_fold"/>
</dbReference>
<dbReference type="AlphaFoldDB" id="A0AA40BTZ9"/>
<organism evidence="5 6">
    <name type="scientific">Immersiella caudata</name>
    <dbReference type="NCBI Taxonomy" id="314043"/>
    <lineage>
        <taxon>Eukaryota</taxon>
        <taxon>Fungi</taxon>
        <taxon>Dikarya</taxon>
        <taxon>Ascomycota</taxon>
        <taxon>Pezizomycotina</taxon>
        <taxon>Sordariomycetes</taxon>
        <taxon>Sordariomycetidae</taxon>
        <taxon>Sordariales</taxon>
        <taxon>Lasiosphaeriaceae</taxon>
        <taxon>Immersiella</taxon>
    </lineage>
</organism>
<name>A0AA40BTZ9_9PEZI</name>
<feature type="short sequence motif" description="HGGXW" evidence="3">
    <location>
        <begin position="78"/>
        <end position="82"/>
    </location>
</feature>
<dbReference type="InterPro" id="IPR000073">
    <property type="entry name" value="AB_hydrolase_1"/>
</dbReference>
<dbReference type="GO" id="GO:0004061">
    <property type="term" value="F:arylformamidase activity"/>
    <property type="evidence" value="ECO:0007669"/>
    <property type="project" value="UniProtKB-UniRule"/>
</dbReference>
<comment type="pathway">
    <text evidence="3">Amino-acid degradation; L-tryptophan degradation via kynurenine pathway; L-kynurenine from L-tryptophan: step 2/2.</text>
</comment>
<evidence type="ECO:0000256" key="3">
    <source>
        <dbReference type="HAMAP-Rule" id="MF_03014"/>
    </source>
</evidence>
<dbReference type="GO" id="GO:0019441">
    <property type="term" value="P:L-tryptophan catabolic process to kynurenine"/>
    <property type="evidence" value="ECO:0007669"/>
    <property type="project" value="UniProtKB-UniRule"/>
</dbReference>
<keyword evidence="2 3" id="KW-0823">Tryptophan catabolism</keyword>
<feature type="active site" description="Nucleophile" evidence="3">
    <location>
        <position position="168"/>
    </location>
</feature>
<dbReference type="InterPro" id="IPR027519">
    <property type="entry name" value="KFase_ver/fungi-typ"/>
</dbReference>
<evidence type="ECO:0000313" key="6">
    <source>
        <dbReference type="Proteomes" id="UP001175000"/>
    </source>
</evidence>
<dbReference type="Pfam" id="PF12697">
    <property type="entry name" value="Abhydrolase_6"/>
    <property type="match status" value="1"/>
</dbReference>
<dbReference type="PANTHER" id="PTHR48081:SF33">
    <property type="entry name" value="KYNURENINE FORMAMIDASE"/>
    <property type="match status" value="1"/>
</dbReference>
<comment type="caution">
    <text evidence="5">The sequence shown here is derived from an EMBL/GenBank/DDBJ whole genome shotgun (WGS) entry which is preliminary data.</text>
</comment>
<feature type="active site" evidence="3">
    <location>
        <position position="305"/>
    </location>
</feature>
<proteinExistence type="inferred from homology"/>
<evidence type="ECO:0000256" key="1">
    <source>
        <dbReference type="ARBA" id="ARBA00022801"/>
    </source>
</evidence>
<gene>
    <name evidence="5" type="ORF">B0T14DRAFT_557144</name>
</gene>
<dbReference type="HAMAP" id="MF_03014">
    <property type="entry name" value="KFase"/>
    <property type="match status" value="1"/>
</dbReference>